<keyword evidence="2" id="KW-1185">Reference proteome</keyword>
<dbReference type="InterPro" id="IPR032675">
    <property type="entry name" value="LRR_dom_sf"/>
</dbReference>
<evidence type="ECO:0000313" key="2">
    <source>
        <dbReference type="Proteomes" id="UP000518752"/>
    </source>
</evidence>
<reference evidence="1 2" key="1">
    <citation type="journal article" date="2020" name="ISME J.">
        <title>Uncovering the hidden diversity of litter-decomposition mechanisms in mushroom-forming fungi.</title>
        <authorList>
            <person name="Floudas D."/>
            <person name="Bentzer J."/>
            <person name="Ahren D."/>
            <person name="Johansson T."/>
            <person name="Persson P."/>
            <person name="Tunlid A."/>
        </authorList>
    </citation>
    <scope>NUCLEOTIDE SEQUENCE [LARGE SCALE GENOMIC DNA]</scope>
    <source>
        <strain evidence="1 2">CBS 406.79</strain>
    </source>
</reference>
<comment type="caution">
    <text evidence="1">The sequence shown here is derived from an EMBL/GenBank/DDBJ whole genome shotgun (WGS) entry which is preliminary data.</text>
</comment>
<dbReference type="Proteomes" id="UP000518752">
    <property type="component" value="Unassembled WGS sequence"/>
</dbReference>
<name>A0A8H5M7N8_9AGAR</name>
<dbReference type="AlphaFoldDB" id="A0A8H5M7N8"/>
<evidence type="ECO:0000313" key="1">
    <source>
        <dbReference type="EMBL" id="KAF5383918.1"/>
    </source>
</evidence>
<organism evidence="1 2">
    <name type="scientific">Collybiopsis confluens</name>
    <dbReference type="NCBI Taxonomy" id="2823264"/>
    <lineage>
        <taxon>Eukaryota</taxon>
        <taxon>Fungi</taxon>
        <taxon>Dikarya</taxon>
        <taxon>Basidiomycota</taxon>
        <taxon>Agaricomycotina</taxon>
        <taxon>Agaricomycetes</taxon>
        <taxon>Agaricomycetidae</taxon>
        <taxon>Agaricales</taxon>
        <taxon>Marasmiineae</taxon>
        <taxon>Omphalotaceae</taxon>
        <taxon>Collybiopsis</taxon>
    </lineage>
</organism>
<proteinExistence type="predicted"/>
<dbReference type="OrthoDB" id="3266451at2759"/>
<accession>A0A8H5M7N8</accession>
<evidence type="ECO:0008006" key="3">
    <source>
        <dbReference type="Google" id="ProtNLM"/>
    </source>
</evidence>
<dbReference type="Gene3D" id="3.80.10.10">
    <property type="entry name" value="Ribonuclease Inhibitor"/>
    <property type="match status" value="1"/>
</dbReference>
<gene>
    <name evidence="1" type="ORF">D9757_007424</name>
</gene>
<dbReference type="EMBL" id="JAACJN010000046">
    <property type="protein sequence ID" value="KAF5383918.1"/>
    <property type="molecule type" value="Genomic_DNA"/>
</dbReference>
<dbReference type="SUPFAM" id="SSF52047">
    <property type="entry name" value="RNI-like"/>
    <property type="match status" value="1"/>
</dbReference>
<protein>
    <recommendedName>
        <fullName evidence="3">F-box domain-containing protein</fullName>
    </recommendedName>
</protein>
<sequence>MTASFSAFSIDLCKRCGDKLEWKRKEPGSMSVLSQLRNNYLLTNINGTEATQSILSTLREIAPDIDRYEKEIERISGLLAELKHEYAQLKRFSDEYRALVAPVRKLPAELLSEVLAFHCSALSNKIGEDSPTPAIEFSQTCSFWRMVALSQSRFWSKLCVDVAAPIEKLGWINELLRRSGNYPLTLAIHSSPENSSVHSPHCVSYAPTENRFLSMILSHSDRWAEVRVRDPLNFGPFSTKSYPMLEYLEVQAPDRLSAHAGMQWSFLTTIPGPLPRSVTMPKLHTLTMSDKGNINRHQVLATLACLPSLESLTIEGLGVASALSVMETKLPRRLSHISFKIDNTNFFSTNDPVRTIRTDIPSLSVCFDVEEGTQHWPSRDRDVAIFFRHLDAPQLTSLDISIAFPSSLKLEDSVGMWPHTSFLKALSRCSPCLQSLSLSGITICLEDIPELLEALPVLTRLSVTQWPVKNGPSMLLLFLSLSVQQRLLLPQLTELILEVSGRESLEGEMVAKMIRSRSRSSDAVTNGRAARLEKLVVRVSVGERDAPVFWNTTVLDGTVLEIGYEG</sequence>